<feature type="transmembrane region" description="Helical" evidence="1">
    <location>
        <begin position="97"/>
        <end position="115"/>
    </location>
</feature>
<keyword evidence="1" id="KW-0472">Membrane</keyword>
<keyword evidence="1" id="KW-1133">Transmembrane helix</keyword>
<feature type="transmembrane region" description="Helical" evidence="1">
    <location>
        <begin position="356"/>
        <end position="379"/>
    </location>
</feature>
<comment type="caution">
    <text evidence="2">The sequence shown here is derived from an EMBL/GenBank/DDBJ whole genome shotgun (WGS) entry which is preliminary data.</text>
</comment>
<accession>A0A1F7GA23</accession>
<gene>
    <name evidence="2" type="ORF">A2774_04325</name>
</gene>
<feature type="transmembrane region" description="Helical" evidence="1">
    <location>
        <begin position="391"/>
        <end position="411"/>
    </location>
</feature>
<protein>
    <recommendedName>
        <fullName evidence="4">Glycosyltransferase RgtA/B/C/D-like domain-containing protein</fullName>
    </recommendedName>
</protein>
<feature type="transmembrane region" description="Helical" evidence="1">
    <location>
        <begin position="204"/>
        <end position="225"/>
    </location>
</feature>
<evidence type="ECO:0000256" key="1">
    <source>
        <dbReference type="SAM" id="Phobius"/>
    </source>
</evidence>
<dbReference type="Proteomes" id="UP000177208">
    <property type="component" value="Unassembled WGS sequence"/>
</dbReference>
<evidence type="ECO:0008006" key="4">
    <source>
        <dbReference type="Google" id="ProtNLM"/>
    </source>
</evidence>
<proteinExistence type="predicted"/>
<dbReference type="EMBL" id="MFZG01000036">
    <property type="protein sequence ID" value="OGK15492.1"/>
    <property type="molecule type" value="Genomic_DNA"/>
</dbReference>
<feature type="transmembrane region" description="Helical" evidence="1">
    <location>
        <begin position="301"/>
        <end position="322"/>
    </location>
</feature>
<feature type="transmembrane region" description="Helical" evidence="1">
    <location>
        <begin position="166"/>
        <end position="192"/>
    </location>
</feature>
<keyword evidence="1" id="KW-0812">Transmembrane</keyword>
<evidence type="ECO:0000313" key="2">
    <source>
        <dbReference type="EMBL" id="OGK15492.1"/>
    </source>
</evidence>
<reference evidence="2 3" key="1">
    <citation type="journal article" date="2016" name="Nat. Commun.">
        <title>Thousands of microbial genomes shed light on interconnected biogeochemical processes in an aquifer system.</title>
        <authorList>
            <person name="Anantharaman K."/>
            <person name="Brown C.T."/>
            <person name="Hug L.A."/>
            <person name="Sharon I."/>
            <person name="Castelle C.J."/>
            <person name="Probst A.J."/>
            <person name="Thomas B.C."/>
            <person name="Singh A."/>
            <person name="Wilkins M.J."/>
            <person name="Karaoz U."/>
            <person name="Brodie E.L."/>
            <person name="Williams K.H."/>
            <person name="Hubbard S.S."/>
            <person name="Banfield J.F."/>
        </authorList>
    </citation>
    <scope>NUCLEOTIDE SEQUENCE [LARGE SCALE GENOMIC DNA]</scope>
</reference>
<evidence type="ECO:0000313" key="3">
    <source>
        <dbReference type="Proteomes" id="UP000177208"/>
    </source>
</evidence>
<name>A0A1F7GA23_9BACT</name>
<feature type="transmembrane region" description="Helical" evidence="1">
    <location>
        <begin position="334"/>
        <end position="350"/>
    </location>
</feature>
<feature type="transmembrane region" description="Helical" evidence="1">
    <location>
        <begin position="141"/>
        <end position="160"/>
    </location>
</feature>
<dbReference type="AlphaFoldDB" id="A0A1F7GA23"/>
<sequence>MAKIIDFLKTKKVLFFLFFLFILIRLPALDQIFLLHDERDIVLSGYSIAKTGKDLYGNRFPLVFDKISPNNPLIAIYYSAIWSLFLPPNVFNARLPFILISALLIFLVYDLIFFITKNKTLSLLTTIIFCFSPWIFHLARLALDIPLAIVLLLLGILFYFKKKRFLAYLLFSLTFFTYQGFRLLIPFLLIYLELFYFLKNKNKYSFLKISLVNLLFYFLLVFLAFNFEPQISTNRLQEIIFFNYEKNALEVDFRRMTSLAPAIVDRFFSNKLTVPIDYILENTVKAFDPSFLFKKGDDSAINGNAVGGQFFLTFVIFYFLGIISLGKRAELKDFYILGFIPVGIIPTLLSTHGASFAIRGILSTVGYSYLLTLGINFGLSIIQKNKYKKLIIALCFLLLASNILTFIYGYYFRRPVTVGELFNENERQLAGYLQTNEGNKITIYHNSPKDLLFSLVFLKNPSSGRLNSAQTSLSKGLTLDWEGFYFKTCDKTKNYFSLINAVVSEKCFEEKEYNNIVEKISLDKLKADQIYYKDYSDKTAYFIIE</sequence>
<organism evidence="2 3">
    <name type="scientific">Candidatus Roizmanbacteria bacterium RIFCSPHIGHO2_01_FULL_39_12c</name>
    <dbReference type="NCBI Taxonomy" id="1802031"/>
    <lineage>
        <taxon>Bacteria</taxon>
        <taxon>Candidatus Roizmaniibacteriota</taxon>
    </lineage>
</organism>